<reference evidence="1 2" key="1">
    <citation type="journal article" date="2014" name="Nature">
        <title>Sequential evolution of bacterial morphology by co-option of a developmental regulator.</title>
        <authorList>
            <person name="Jiang C."/>
            <person name="Brown P.J."/>
            <person name="Ducret A."/>
            <person name="Brun Y.V."/>
        </authorList>
    </citation>
    <scope>NUCLEOTIDE SEQUENCE [LARGE SCALE GENOMIC DNA]</scope>
    <source>
        <strain evidence="1 2">DSM 16100</strain>
    </source>
</reference>
<dbReference type="AlphaFoldDB" id="V4PKM9"/>
<dbReference type="Proteomes" id="UP000017837">
    <property type="component" value="Unassembled WGS sequence"/>
</dbReference>
<dbReference type="PATRIC" id="fig|1121022.4.peg.3129"/>
<evidence type="ECO:0000313" key="1">
    <source>
        <dbReference type="EMBL" id="ESQ88776.1"/>
    </source>
</evidence>
<accession>V4PKM9</accession>
<name>V4PKM9_9CAUL</name>
<evidence type="ECO:0000313" key="2">
    <source>
        <dbReference type="Proteomes" id="UP000017837"/>
    </source>
</evidence>
<protein>
    <submittedName>
        <fullName evidence="1">Uncharacterized protein</fullName>
    </submittedName>
</protein>
<keyword evidence="2" id="KW-1185">Reference proteome</keyword>
<proteinExistence type="predicted"/>
<comment type="caution">
    <text evidence="1">The sequence shown here is derived from an EMBL/GenBank/DDBJ whole genome shotgun (WGS) entry which is preliminary data.</text>
</comment>
<dbReference type="EMBL" id="AWGB01000034">
    <property type="protein sequence ID" value="ESQ88776.1"/>
    <property type="molecule type" value="Genomic_DNA"/>
</dbReference>
<gene>
    <name evidence="1" type="ORF">ABENE_15365</name>
</gene>
<sequence length="47" mass="5038">MVMAQVFAGQTDKASWGQAKWGNADVSVARHFGPKVTKAYNSPCAKP</sequence>
<organism evidence="1 2">
    <name type="scientific">Asticcacaulis benevestitus DSM 16100 = ATCC BAA-896</name>
    <dbReference type="NCBI Taxonomy" id="1121022"/>
    <lineage>
        <taxon>Bacteria</taxon>
        <taxon>Pseudomonadati</taxon>
        <taxon>Pseudomonadota</taxon>
        <taxon>Alphaproteobacteria</taxon>
        <taxon>Caulobacterales</taxon>
        <taxon>Caulobacteraceae</taxon>
        <taxon>Asticcacaulis</taxon>
    </lineage>
</organism>